<dbReference type="InterPro" id="IPR005467">
    <property type="entry name" value="His_kinase_dom"/>
</dbReference>
<dbReference type="InterPro" id="IPR036097">
    <property type="entry name" value="HisK_dim/P_sf"/>
</dbReference>
<dbReference type="FunFam" id="3.30.565.10:FF:000006">
    <property type="entry name" value="Sensor histidine kinase WalK"/>
    <property type="match status" value="1"/>
</dbReference>
<keyword evidence="4" id="KW-0808">Transferase</keyword>
<protein>
    <recommendedName>
        <fullName evidence="2">histidine kinase</fullName>
        <ecNumber evidence="2">2.7.13.3</ecNumber>
    </recommendedName>
</protein>
<dbReference type="InterPro" id="IPR004358">
    <property type="entry name" value="Sig_transdc_His_kin-like_C"/>
</dbReference>
<dbReference type="SUPFAM" id="SSF47384">
    <property type="entry name" value="Homodimeric domain of signal transducing histidine kinase"/>
    <property type="match status" value="1"/>
</dbReference>
<dbReference type="InterPro" id="IPR003594">
    <property type="entry name" value="HATPase_dom"/>
</dbReference>
<dbReference type="Pfam" id="PF00989">
    <property type="entry name" value="PAS"/>
    <property type="match status" value="1"/>
</dbReference>
<dbReference type="AlphaFoldDB" id="A0A8J7M0A6"/>
<dbReference type="CDD" id="cd00082">
    <property type="entry name" value="HisKA"/>
    <property type="match status" value="1"/>
</dbReference>
<dbReference type="PANTHER" id="PTHR43304:SF1">
    <property type="entry name" value="PAC DOMAIN-CONTAINING PROTEIN"/>
    <property type="match status" value="1"/>
</dbReference>
<evidence type="ECO:0000313" key="9">
    <source>
        <dbReference type="EMBL" id="MBJ6724182.1"/>
    </source>
</evidence>
<comment type="catalytic activity">
    <reaction evidence="1">
        <text>ATP + protein L-histidine = ADP + protein N-phospho-L-histidine.</text>
        <dbReference type="EC" id="2.7.13.3"/>
    </reaction>
</comment>
<dbReference type="SMART" id="SM00387">
    <property type="entry name" value="HATPase_c"/>
    <property type="match status" value="1"/>
</dbReference>
<dbReference type="EMBL" id="JAEMHM010000004">
    <property type="protein sequence ID" value="MBJ6724182.1"/>
    <property type="molecule type" value="Genomic_DNA"/>
</dbReference>
<evidence type="ECO:0000256" key="5">
    <source>
        <dbReference type="ARBA" id="ARBA00022777"/>
    </source>
</evidence>
<keyword evidence="5" id="KW-0418">Kinase</keyword>
<feature type="domain" description="PAS" evidence="7">
    <location>
        <begin position="32"/>
        <end position="80"/>
    </location>
</feature>
<dbReference type="Pfam" id="PF00512">
    <property type="entry name" value="HisKA"/>
    <property type="match status" value="1"/>
</dbReference>
<dbReference type="EC" id="2.7.13.3" evidence="2"/>
<dbReference type="NCBIfam" id="TIGR00229">
    <property type="entry name" value="sensory_box"/>
    <property type="match status" value="1"/>
</dbReference>
<comment type="caution">
    <text evidence="9">The sequence shown here is derived from an EMBL/GenBank/DDBJ whole genome shotgun (WGS) entry which is preliminary data.</text>
</comment>
<reference evidence="9" key="1">
    <citation type="submission" date="2020-12" db="EMBL/GenBank/DDBJ databases">
        <title>Geomonas sp. Red875, isolated from river sediment.</title>
        <authorList>
            <person name="Xu Z."/>
            <person name="Zhang Z."/>
            <person name="Masuda Y."/>
            <person name="Itoh H."/>
            <person name="Senoo K."/>
        </authorList>
    </citation>
    <scope>NUCLEOTIDE SEQUENCE</scope>
    <source>
        <strain evidence="9">Red875</strain>
    </source>
</reference>
<dbReference type="PROSITE" id="PS50113">
    <property type="entry name" value="PAC"/>
    <property type="match status" value="1"/>
</dbReference>
<evidence type="ECO:0000256" key="1">
    <source>
        <dbReference type="ARBA" id="ARBA00000085"/>
    </source>
</evidence>
<organism evidence="9 10">
    <name type="scientific">Geomesophilobacter sediminis</name>
    <dbReference type="NCBI Taxonomy" id="2798584"/>
    <lineage>
        <taxon>Bacteria</taxon>
        <taxon>Pseudomonadati</taxon>
        <taxon>Thermodesulfobacteriota</taxon>
        <taxon>Desulfuromonadia</taxon>
        <taxon>Geobacterales</taxon>
        <taxon>Geobacteraceae</taxon>
        <taxon>Geomesophilobacter</taxon>
    </lineage>
</organism>
<dbReference type="GO" id="GO:0006355">
    <property type="term" value="P:regulation of DNA-templated transcription"/>
    <property type="evidence" value="ECO:0007669"/>
    <property type="project" value="InterPro"/>
</dbReference>
<keyword evidence="3" id="KW-0597">Phosphoprotein</keyword>
<sequence>MTTGKQDNHERHQHSLPSADSTFEVSLKRFRNDSLVRTLLESLAEGVVIIDRSRTIVLANAQAEKMFGYESNELIGKPHVVLVPEHFRTRHQEHEAGYFNEPKIRPMGLNLELSGARKDGTEFPVEISLSFIHSVDGLLVMAFISDISVRKRAEEGMKAANAELARSNKELDLFASVVSHDLQEPLKTITSYTELLALKYRERLDQQADIYMKFMLESTEHMKVMITDLLTYSRLGTRAKPFGPVLMGGVVDLALESLTQSLQEAGAEIEREELPEVAGDQMQLLQLIQNLIGNAIKFRKKETPVRIRISAQRQGNDWLFGVHDNGIGIAPRFSIEIFDVFRRLHTRQEYQGSGIGLAICRKVVERHGGRIWVESAPGEGSSFFFSLPAIGAYDGTR</sequence>
<dbReference type="SUPFAM" id="SSF55874">
    <property type="entry name" value="ATPase domain of HSP90 chaperone/DNA topoisomerase II/histidine kinase"/>
    <property type="match status" value="1"/>
</dbReference>
<dbReference type="Pfam" id="PF02518">
    <property type="entry name" value="HATPase_c"/>
    <property type="match status" value="1"/>
</dbReference>
<feature type="domain" description="Histidine kinase" evidence="6">
    <location>
        <begin position="177"/>
        <end position="391"/>
    </location>
</feature>
<evidence type="ECO:0000313" key="10">
    <source>
        <dbReference type="Proteomes" id="UP000636888"/>
    </source>
</evidence>
<gene>
    <name evidence="9" type="ORF">JFN93_05635</name>
</gene>
<dbReference type="SMART" id="SM00388">
    <property type="entry name" value="HisKA"/>
    <property type="match status" value="1"/>
</dbReference>
<dbReference type="CDD" id="cd00130">
    <property type="entry name" value="PAS"/>
    <property type="match status" value="1"/>
</dbReference>
<dbReference type="RefSeq" id="WP_199383025.1">
    <property type="nucleotide sequence ID" value="NZ_JAEMHM010000004.1"/>
</dbReference>
<name>A0A8J7M0A6_9BACT</name>
<evidence type="ECO:0000259" key="7">
    <source>
        <dbReference type="PROSITE" id="PS50112"/>
    </source>
</evidence>
<dbReference type="PANTHER" id="PTHR43304">
    <property type="entry name" value="PHYTOCHROME-LIKE PROTEIN CPH1"/>
    <property type="match status" value="1"/>
</dbReference>
<dbReference type="InterPro" id="IPR035965">
    <property type="entry name" value="PAS-like_dom_sf"/>
</dbReference>
<dbReference type="PRINTS" id="PR00344">
    <property type="entry name" value="BCTRLSENSOR"/>
</dbReference>
<dbReference type="Gene3D" id="3.30.565.10">
    <property type="entry name" value="Histidine kinase-like ATPase, C-terminal domain"/>
    <property type="match status" value="1"/>
</dbReference>
<evidence type="ECO:0000256" key="4">
    <source>
        <dbReference type="ARBA" id="ARBA00022679"/>
    </source>
</evidence>
<dbReference type="InterPro" id="IPR052162">
    <property type="entry name" value="Sensor_kinase/Photoreceptor"/>
</dbReference>
<proteinExistence type="predicted"/>
<evidence type="ECO:0000259" key="6">
    <source>
        <dbReference type="PROSITE" id="PS50109"/>
    </source>
</evidence>
<dbReference type="GO" id="GO:0000155">
    <property type="term" value="F:phosphorelay sensor kinase activity"/>
    <property type="evidence" value="ECO:0007669"/>
    <property type="project" value="InterPro"/>
</dbReference>
<dbReference type="InterPro" id="IPR036890">
    <property type="entry name" value="HATPase_C_sf"/>
</dbReference>
<dbReference type="PROSITE" id="PS50109">
    <property type="entry name" value="HIS_KIN"/>
    <property type="match status" value="1"/>
</dbReference>
<evidence type="ECO:0000256" key="3">
    <source>
        <dbReference type="ARBA" id="ARBA00022553"/>
    </source>
</evidence>
<dbReference type="InterPro" id="IPR003661">
    <property type="entry name" value="HisK_dim/P_dom"/>
</dbReference>
<keyword evidence="10" id="KW-1185">Reference proteome</keyword>
<dbReference type="Gene3D" id="3.30.450.20">
    <property type="entry name" value="PAS domain"/>
    <property type="match status" value="1"/>
</dbReference>
<evidence type="ECO:0000256" key="2">
    <source>
        <dbReference type="ARBA" id="ARBA00012438"/>
    </source>
</evidence>
<evidence type="ECO:0000259" key="8">
    <source>
        <dbReference type="PROSITE" id="PS50113"/>
    </source>
</evidence>
<feature type="domain" description="PAC" evidence="8">
    <location>
        <begin position="109"/>
        <end position="159"/>
    </location>
</feature>
<accession>A0A8J7M0A6</accession>
<dbReference type="Proteomes" id="UP000636888">
    <property type="component" value="Unassembled WGS sequence"/>
</dbReference>
<dbReference type="Gene3D" id="1.10.287.130">
    <property type="match status" value="1"/>
</dbReference>
<dbReference type="SUPFAM" id="SSF55785">
    <property type="entry name" value="PYP-like sensor domain (PAS domain)"/>
    <property type="match status" value="1"/>
</dbReference>
<dbReference type="PROSITE" id="PS50112">
    <property type="entry name" value="PAS"/>
    <property type="match status" value="1"/>
</dbReference>
<dbReference type="SMART" id="SM00091">
    <property type="entry name" value="PAS"/>
    <property type="match status" value="1"/>
</dbReference>
<dbReference type="InterPro" id="IPR013767">
    <property type="entry name" value="PAS_fold"/>
</dbReference>
<dbReference type="InterPro" id="IPR000014">
    <property type="entry name" value="PAS"/>
</dbReference>
<dbReference type="InterPro" id="IPR000700">
    <property type="entry name" value="PAS-assoc_C"/>
</dbReference>